<protein>
    <submittedName>
        <fullName evidence="1">Uncharacterized protein</fullName>
    </submittedName>
</protein>
<proteinExistence type="predicted"/>
<dbReference type="AlphaFoldDB" id="A0AAV2CE35"/>
<reference evidence="1 2" key="1">
    <citation type="submission" date="2024-04" db="EMBL/GenBank/DDBJ databases">
        <authorList>
            <person name="Fracassetti M."/>
        </authorList>
    </citation>
    <scope>NUCLEOTIDE SEQUENCE [LARGE SCALE GENOMIC DNA]</scope>
</reference>
<sequence>MRISDPSPHSKKPLNLPNTLATIHITAKGLDYLLLFWARSLMIGSERLRDSSLAHHGAIVTDVQHREFAAILYQSGRSDHK</sequence>
<gene>
    <name evidence="1" type="ORF">LTRI10_LOCUS2581</name>
</gene>
<name>A0AAV2CE35_9ROSI</name>
<keyword evidence="2" id="KW-1185">Reference proteome</keyword>
<evidence type="ECO:0000313" key="1">
    <source>
        <dbReference type="EMBL" id="CAL1354793.1"/>
    </source>
</evidence>
<accession>A0AAV2CE35</accession>
<evidence type="ECO:0000313" key="2">
    <source>
        <dbReference type="Proteomes" id="UP001497516"/>
    </source>
</evidence>
<organism evidence="1 2">
    <name type="scientific">Linum trigynum</name>
    <dbReference type="NCBI Taxonomy" id="586398"/>
    <lineage>
        <taxon>Eukaryota</taxon>
        <taxon>Viridiplantae</taxon>
        <taxon>Streptophyta</taxon>
        <taxon>Embryophyta</taxon>
        <taxon>Tracheophyta</taxon>
        <taxon>Spermatophyta</taxon>
        <taxon>Magnoliopsida</taxon>
        <taxon>eudicotyledons</taxon>
        <taxon>Gunneridae</taxon>
        <taxon>Pentapetalae</taxon>
        <taxon>rosids</taxon>
        <taxon>fabids</taxon>
        <taxon>Malpighiales</taxon>
        <taxon>Linaceae</taxon>
        <taxon>Linum</taxon>
    </lineage>
</organism>
<dbReference type="EMBL" id="OZ034813">
    <property type="protein sequence ID" value="CAL1354793.1"/>
    <property type="molecule type" value="Genomic_DNA"/>
</dbReference>
<dbReference type="Proteomes" id="UP001497516">
    <property type="component" value="Chromosome 1"/>
</dbReference>